<dbReference type="PRINTS" id="PR00080">
    <property type="entry name" value="SDRFAMILY"/>
</dbReference>
<dbReference type="InterPro" id="IPR020904">
    <property type="entry name" value="Sc_DH/Rdtase_CS"/>
</dbReference>
<dbReference type="Proteomes" id="UP000265768">
    <property type="component" value="Unassembled WGS sequence"/>
</dbReference>
<dbReference type="OrthoDB" id="7064009at2"/>
<evidence type="ECO:0000313" key="7">
    <source>
        <dbReference type="Proteomes" id="UP000265768"/>
    </source>
</evidence>
<dbReference type="Gene3D" id="3.40.50.720">
    <property type="entry name" value="NAD(P)-binding Rossmann-like Domain"/>
    <property type="match status" value="1"/>
</dbReference>
<dbReference type="PRINTS" id="PR00081">
    <property type="entry name" value="GDHRDH"/>
</dbReference>
<evidence type="ECO:0000256" key="2">
    <source>
        <dbReference type="ARBA" id="ARBA00023002"/>
    </source>
</evidence>
<dbReference type="EMBL" id="QZEY01000037">
    <property type="protein sequence ID" value="RJL19511.1"/>
    <property type="molecule type" value="Genomic_DNA"/>
</dbReference>
<comment type="similarity">
    <text evidence="1 4">Belongs to the short-chain dehydrogenases/reductases (SDR) family.</text>
</comment>
<dbReference type="CDD" id="cd05233">
    <property type="entry name" value="SDR_c"/>
    <property type="match status" value="1"/>
</dbReference>
<keyword evidence="7" id="KW-1185">Reference proteome</keyword>
<dbReference type="PANTHER" id="PTHR24321:SF8">
    <property type="entry name" value="ESTRADIOL 17-BETA-DEHYDROGENASE 8-RELATED"/>
    <property type="match status" value="1"/>
</dbReference>
<dbReference type="InterPro" id="IPR002347">
    <property type="entry name" value="SDR_fam"/>
</dbReference>
<name>A0A3A4AKY7_9ACTN</name>
<feature type="domain" description="Ketoreductase" evidence="5">
    <location>
        <begin position="7"/>
        <end position="193"/>
    </location>
</feature>
<reference evidence="6 7" key="1">
    <citation type="submission" date="2018-09" db="EMBL/GenBank/DDBJ databases">
        <title>YIM 75507 draft genome.</title>
        <authorList>
            <person name="Tang S."/>
            <person name="Feng Y."/>
        </authorList>
    </citation>
    <scope>NUCLEOTIDE SEQUENCE [LARGE SCALE GENOMIC DNA]</scope>
    <source>
        <strain evidence="6 7">YIM 75507</strain>
    </source>
</reference>
<dbReference type="PROSITE" id="PS00061">
    <property type="entry name" value="ADH_SHORT"/>
    <property type="match status" value="1"/>
</dbReference>
<dbReference type="GO" id="GO:0016491">
    <property type="term" value="F:oxidoreductase activity"/>
    <property type="evidence" value="ECO:0007669"/>
    <property type="project" value="UniProtKB-KW"/>
</dbReference>
<evidence type="ECO:0000256" key="4">
    <source>
        <dbReference type="RuleBase" id="RU000363"/>
    </source>
</evidence>
<dbReference type="PANTHER" id="PTHR24321">
    <property type="entry name" value="DEHYDROGENASES, SHORT CHAIN"/>
    <property type="match status" value="1"/>
</dbReference>
<dbReference type="InterPro" id="IPR057326">
    <property type="entry name" value="KR_dom"/>
</dbReference>
<dbReference type="FunFam" id="3.40.50.720:FF:000084">
    <property type="entry name" value="Short-chain dehydrogenase reductase"/>
    <property type="match status" value="1"/>
</dbReference>
<dbReference type="Pfam" id="PF00106">
    <property type="entry name" value="adh_short"/>
    <property type="match status" value="1"/>
</dbReference>
<evidence type="ECO:0000259" key="5">
    <source>
        <dbReference type="SMART" id="SM00822"/>
    </source>
</evidence>
<evidence type="ECO:0000256" key="3">
    <source>
        <dbReference type="ARBA" id="ARBA00023027"/>
    </source>
</evidence>
<dbReference type="AlphaFoldDB" id="A0A3A4AKY7"/>
<accession>A0A3A4AKY7</accession>
<comment type="caution">
    <text evidence="6">The sequence shown here is derived from an EMBL/GenBank/DDBJ whole genome shotgun (WGS) entry which is preliminary data.</text>
</comment>
<sequence length="256" mass="26385">MMRLKDRRILITGAASGIGQASALRLLAEGARVVAADIAEDGLKETAARAGAAGTAERLTTEVIDIADEASVQRVVGGAVERLGGLDALVNTAAILRGAHTHECSLELWNKVISVNLTGTFLVTRAALPALLETGRGVIVNFSSTSAFFAHPFMAAYSASKGAIASFTHSIASEYAKRGLRAVNVVPGGISSGITDNIGKLVPEDTDWSLYAKLTPALEGGMPGPDKVAGVVAMLVSDDAAFITGTEIRVDGGAHF</sequence>
<evidence type="ECO:0000256" key="1">
    <source>
        <dbReference type="ARBA" id="ARBA00006484"/>
    </source>
</evidence>
<proteinExistence type="inferred from homology"/>
<gene>
    <name evidence="6" type="ORF">D5H75_40335</name>
</gene>
<dbReference type="InterPro" id="IPR036291">
    <property type="entry name" value="NAD(P)-bd_dom_sf"/>
</dbReference>
<dbReference type="SMART" id="SM00822">
    <property type="entry name" value="PKS_KR"/>
    <property type="match status" value="1"/>
</dbReference>
<evidence type="ECO:0000313" key="6">
    <source>
        <dbReference type="EMBL" id="RJL19511.1"/>
    </source>
</evidence>
<keyword evidence="2" id="KW-0560">Oxidoreductase</keyword>
<organism evidence="6 7">
    <name type="scientific">Bailinhaonella thermotolerans</name>
    <dbReference type="NCBI Taxonomy" id="1070861"/>
    <lineage>
        <taxon>Bacteria</taxon>
        <taxon>Bacillati</taxon>
        <taxon>Actinomycetota</taxon>
        <taxon>Actinomycetes</taxon>
        <taxon>Streptosporangiales</taxon>
        <taxon>Streptosporangiaceae</taxon>
        <taxon>Bailinhaonella</taxon>
    </lineage>
</organism>
<keyword evidence="3" id="KW-0520">NAD</keyword>
<dbReference type="SUPFAM" id="SSF51735">
    <property type="entry name" value="NAD(P)-binding Rossmann-fold domains"/>
    <property type="match status" value="1"/>
</dbReference>
<protein>
    <submittedName>
        <fullName evidence="6">SDR family oxidoreductase</fullName>
    </submittedName>
</protein>